<dbReference type="AlphaFoldDB" id="A0A2R5G2L3"/>
<keyword evidence="3" id="KW-1185">Reference proteome</keyword>
<evidence type="ECO:0000256" key="1">
    <source>
        <dbReference type="SAM" id="SignalP"/>
    </source>
</evidence>
<feature type="chain" id="PRO_5015336070" evidence="1">
    <location>
        <begin position="27"/>
        <end position="346"/>
    </location>
</feature>
<gene>
    <name evidence="2" type="ORF">FCC1311_014842</name>
</gene>
<dbReference type="InParanoid" id="A0A2R5G2L3"/>
<dbReference type="OrthoDB" id="9982582at2759"/>
<name>A0A2R5G2L3_9STRA</name>
<organism evidence="2 3">
    <name type="scientific">Hondaea fermentalgiana</name>
    <dbReference type="NCBI Taxonomy" id="2315210"/>
    <lineage>
        <taxon>Eukaryota</taxon>
        <taxon>Sar</taxon>
        <taxon>Stramenopiles</taxon>
        <taxon>Bigyra</taxon>
        <taxon>Labyrinthulomycetes</taxon>
        <taxon>Thraustochytrida</taxon>
        <taxon>Thraustochytriidae</taxon>
        <taxon>Hondaea</taxon>
    </lineage>
</organism>
<dbReference type="Proteomes" id="UP000241890">
    <property type="component" value="Unassembled WGS sequence"/>
</dbReference>
<comment type="caution">
    <text evidence="2">The sequence shown here is derived from an EMBL/GenBank/DDBJ whole genome shotgun (WGS) entry which is preliminary data.</text>
</comment>
<reference evidence="2 3" key="1">
    <citation type="submission" date="2017-12" db="EMBL/GenBank/DDBJ databases">
        <title>Sequencing, de novo assembly and annotation of complete genome of a new Thraustochytrid species, strain FCC1311.</title>
        <authorList>
            <person name="Sedici K."/>
            <person name="Godart F."/>
            <person name="Aiese Cigliano R."/>
            <person name="Sanseverino W."/>
            <person name="Barakat M."/>
            <person name="Ortet P."/>
            <person name="Marechal E."/>
            <person name="Cagnac O."/>
            <person name="Amato A."/>
        </authorList>
    </citation>
    <scope>NUCLEOTIDE SEQUENCE [LARGE SCALE GENOMIC DNA]</scope>
</reference>
<accession>A0A2R5G2L3</accession>
<proteinExistence type="predicted"/>
<dbReference type="InterPro" id="IPR021047">
    <property type="entry name" value="Mannosyltransferase_CMT1"/>
</dbReference>
<feature type="signal peptide" evidence="1">
    <location>
        <begin position="1"/>
        <end position="26"/>
    </location>
</feature>
<evidence type="ECO:0000313" key="3">
    <source>
        <dbReference type="Proteomes" id="UP000241890"/>
    </source>
</evidence>
<evidence type="ECO:0000313" key="2">
    <source>
        <dbReference type="EMBL" id="GBG25267.1"/>
    </source>
</evidence>
<protein>
    <submittedName>
        <fullName evidence="2">Uncharacterized protein</fullName>
    </submittedName>
</protein>
<dbReference type="Pfam" id="PF11735">
    <property type="entry name" value="CAP59_mtransfer"/>
    <property type="match status" value="1"/>
</dbReference>
<keyword evidence="1" id="KW-0732">Signal</keyword>
<sequence>MPTRSTLFLLVVPILVLLSFIVRVERWFDAGGLEFGHVISSDTSSGLRGGKVALEDRDLVICSLVRDSARNIIQNLNVVEKVAKHFRSVKFIIVENDSTDGTDKLLQEWAATRGDYVELISMKIDDSLNIFLPGMPKHETNYDLSTRRFAKMALLRNIYLEKLTMMPQTSDPNAIVMIVDLDLHSIPASETVKSLRSTIAGERKMSPEWEAFCTNGITSVCIPDILGTEGCTFVRRDNGEFGRAYDGLAARFTDEEMKHSFVIQPGEEEPPDHVKNWYGHQIRGGLKLNDVNADPVPVKSCFGGIAVYKATKLKGLRYEGGDCEHLSVHRKLKNIYIIPDFNVYYD</sequence>
<dbReference type="EMBL" id="BEYU01000012">
    <property type="protein sequence ID" value="GBG25267.1"/>
    <property type="molecule type" value="Genomic_DNA"/>
</dbReference>